<dbReference type="FunCoup" id="A0A1S0UG97">
    <property type="interactions" value="9"/>
</dbReference>
<comment type="similarity">
    <text evidence="3">Belongs to the smoothelin family.</text>
</comment>
<name>A0A1S0UG97_LOALO</name>
<keyword evidence="1" id="KW-0597">Phosphoprotein</keyword>
<dbReference type="InterPro" id="IPR001715">
    <property type="entry name" value="CH_dom"/>
</dbReference>
<feature type="domain" description="Calponin-homology (CH)" evidence="5">
    <location>
        <begin position="367"/>
        <end position="472"/>
    </location>
</feature>
<keyword evidence="2" id="KW-0175">Coiled coil</keyword>
<dbReference type="PROSITE" id="PS50021">
    <property type="entry name" value="CH"/>
    <property type="match status" value="1"/>
</dbReference>
<dbReference type="Gene3D" id="1.10.418.10">
    <property type="entry name" value="Calponin-like domain"/>
    <property type="match status" value="1"/>
</dbReference>
<sequence>MSISLPTTHTAMASHDHFHLSIAERRIRNRSLSSLLWTPPLYPGYSAKLDRSFKSNCYQQSWKSTVSELATSSNPVSPHSTVTDFYPSSTRNVIQATCPFKHEKPAQIQPSENEDISWNSPKQCTNSKESSGYGSGTSESDMENEQQSKKNLEAITASTNAVNNNHSSMKTTMNDNYGDIFEQQEVEIVERATTRTQIRQQRNRQHTVELIRIIYCHLQSDEIVRVLEINGVFQYETDADTGIRRPIVREQSINRPESVIQLARKFAEASAVQDKQIYISNQKLLASGQNIATVTNTDSSGGSNSLIRKDIDSHHHNCPLLLDTFNKKPGGIACLYNDKMSKVNVFKQMDQMHRSSQVQATRPFNPSTVKNALLRWCQIKLANYPVQITNFSSCWADGMAFCALIHRFVPDSFDFNKLNPRNRRENLELAFRVAEQNGIVPLLEVDDMLLMGDRPDWKCIFTYVQSFYKAFKDQL</sequence>
<dbReference type="SMART" id="SM00033">
    <property type="entry name" value="CH"/>
    <property type="match status" value="1"/>
</dbReference>
<evidence type="ECO:0000313" key="6">
    <source>
        <dbReference type="EMBL" id="EJD74605.1"/>
    </source>
</evidence>
<protein>
    <recommendedName>
        <fullName evidence="5">Calponin-homology (CH) domain-containing protein</fullName>
    </recommendedName>
</protein>
<dbReference type="PANTHER" id="PTHR23167">
    <property type="entry name" value="CALPONIN HOMOLOGY DOMAIN-CONTAINING PROTEIN DDB_G0272472-RELATED"/>
    <property type="match status" value="1"/>
</dbReference>
<dbReference type="SUPFAM" id="SSF47576">
    <property type="entry name" value="Calponin-homology domain, CH-domain"/>
    <property type="match status" value="1"/>
</dbReference>
<reference evidence="6" key="1">
    <citation type="submission" date="2012-04" db="EMBL/GenBank/DDBJ databases">
        <title>The Genome Sequence of Loa loa.</title>
        <authorList>
            <consortium name="The Broad Institute Genome Sequencing Platform"/>
            <consortium name="Broad Institute Genome Sequencing Center for Infectious Disease"/>
            <person name="Nutman T.B."/>
            <person name="Fink D.L."/>
            <person name="Russ C."/>
            <person name="Young S."/>
            <person name="Zeng Q."/>
            <person name="Gargeya S."/>
            <person name="Alvarado L."/>
            <person name="Berlin A."/>
            <person name="Chapman S.B."/>
            <person name="Chen Z."/>
            <person name="Freedman E."/>
            <person name="Gellesch M."/>
            <person name="Goldberg J."/>
            <person name="Griggs A."/>
            <person name="Gujja S."/>
            <person name="Heilman E.R."/>
            <person name="Heiman D."/>
            <person name="Howarth C."/>
            <person name="Mehta T."/>
            <person name="Neiman D."/>
            <person name="Pearson M."/>
            <person name="Roberts A."/>
            <person name="Saif S."/>
            <person name="Shea T."/>
            <person name="Shenoy N."/>
            <person name="Sisk P."/>
            <person name="Stolte C."/>
            <person name="Sykes S."/>
            <person name="White J."/>
            <person name="Yandava C."/>
            <person name="Haas B."/>
            <person name="Henn M.R."/>
            <person name="Nusbaum C."/>
            <person name="Birren B."/>
        </authorList>
    </citation>
    <scope>NUCLEOTIDE SEQUENCE [LARGE SCALE GENOMIC DNA]</scope>
</reference>
<dbReference type="EMBL" id="JH712260">
    <property type="protein sequence ID" value="EJD74605.1"/>
    <property type="molecule type" value="Genomic_DNA"/>
</dbReference>
<proteinExistence type="inferred from homology"/>
<dbReference type="Pfam" id="PF00307">
    <property type="entry name" value="CH"/>
    <property type="match status" value="1"/>
</dbReference>
<dbReference type="RefSeq" id="XP_020305516.1">
    <property type="nucleotide sequence ID" value="XM_020450770.1"/>
</dbReference>
<evidence type="ECO:0000256" key="4">
    <source>
        <dbReference type="SAM" id="MobiDB-lite"/>
    </source>
</evidence>
<evidence type="ECO:0000256" key="3">
    <source>
        <dbReference type="ARBA" id="ARBA00061655"/>
    </source>
</evidence>
<evidence type="ECO:0000259" key="5">
    <source>
        <dbReference type="PROSITE" id="PS50021"/>
    </source>
</evidence>
<dbReference type="AlphaFoldDB" id="A0A1S0UG97"/>
<dbReference type="CTD" id="9947500"/>
<organism evidence="6">
    <name type="scientific">Loa loa</name>
    <name type="common">Eye worm</name>
    <name type="synonym">Filaria loa</name>
    <dbReference type="NCBI Taxonomy" id="7209"/>
    <lineage>
        <taxon>Eukaryota</taxon>
        <taxon>Metazoa</taxon>
        <taxon>Ecdysozoa</taxon>
        <taxon>Nematoda</taxon>
        <taxon>Chromadorea</taxon>
        <taxon>Rhabditida</taxon>
        <taxon>Spirurina</taxon>
        <taxon>Spiruromorpha</taxon>
        <taxon>Filarioidea</taxon>
        <taxon>Onchocercidae</taxon>
        <taxon>Loa</taxon>
    </lineage>
</organism>
<dbReference type="OrthoDB" id="10017054at2759"/>
<dbReference type="GeneID" id="9947500"/>
<feature type="compositionally biased region" description="Low complexity" evidence="4">
    <location>
        <begin position="127"/>
        <end position="139"/>
    </location>
</feature>
<dbReference type="InParanoid" id="A0A1S0UG97"/>
<dbReference type="FunFam" id="1.10.418.10:FF:000009">
    <property type="entry name" value="smoothelin isoform X2"/>
    <property type="match status" value="1"/>
</dbReference>
<feature type="compositionally biased region" description="Polar residues" evidence="4">
    <location>
        <begin position="108"/>
        <end position="126"/>
    </location>
</feature>
<accession>A0A1S0UG97</accession>
<feature type="region of interest" description="Disordered" evidence="4">
    <location>
        <begin position="102"/>
        <end position="149"/>
    </location>
</feature>
<evidence type="ECO:0000256" key="1">
    <source>
        <dbReference type="ARBA" id="ARBA00022553"/>
    </source>
</evidence>
<dbReference type="InterPro" id="IPR050540">
    <property type="entry name" value="F-actin_Monoox_Mical"/>
</dbReference>
<dbReference type="KEGG" id="loa:LOAG_18102"/>
<dbReference type="PANTHER" id="PTHR23167:SF88">
    <property type="entry name" value="CALPONIN-HOMOLOGY (CH) DOMAIN-CONTAINING PROTEIN"/>
    <property type="match status" value="1"/>
</dbReference>
<evidence type="ECO:0000256" key="2">
    <source>
        <dbReference type="ARBA" id="ARBA00023054"/>
    </source>
</evidence>
<gene>
    <name evidence="6" type="ORF">LOAG_18102</name>
</gene>
<dbReference type="InterPro" id="IPR036872">
    <property type="entry name" value="CH_dom_sf"/>
</dbReference>